<evidence type="ECO:0000256" key="2">
    <source>
        <dbReference type="SAM" id="Coils"/>
    </source>
</evidence>
<proteinExistence type="inferred from homology"/>
<accession>A0A842CZR4</accession>
<dbReference type="Proteomes" id="UP000546806">
    <property type="component" value="Unassembled WGS sequence"/>
</dbReference>
<dbReference type="PROSITE" id="PS51756">
    <property type="entry name" value="LXG"/>
    <property type="match status" value="1"/>
</dbReference>
<dbReference type="InterPro" id="IPR006829">
    <property type="entry name" value="LXG_dom"/>
</dbReference>
<evidence type="ECO:0000259" key="3">
    <source>
        <dbReference type="PROSITE" id="PS51756"/>
    </source>
</evidence>
<dbReference type="AlphaFoldDB" id="A0A842CZR4"/>
<name>A0A842CZR4_9LIST</name>
<feature type="coiled-coil region" evidence="2">
    <location>
        <begin position="105"/>
        <end position="132"/>
    </location>
</feature>
<dbReference type="RefSeq" id="WP_185534113.1">
    <property type="nucleotide sequence ID" value="NZ_JAARWW010000014.1"/>
</dbReference>
<evidence type="ECO:0000256" key="1">
    <source>
        <dbReference type="ARBA" id="ARBA00034117"/>
    </source>
</evidence>
<gene>
    <name evidence="4" type="ORF">HCA78_17230</name>
</gene>
<evidence type="ECO:0000313" key="5">
    <source>
        <dbReference type="Proteomes" id="UP000546806"/>
    </source>
</evidence>
<protein>
    <recommendedName>
        <fullName evidence="3">LXG domain-containing protein</fullName>
    </recommendedName>
</protein>
<dbReference type="EMBL" id="JAARWW010000014">
    <property type="protein sequence ID" value="MBC2005514.1"/>
    <property type="molecule type" value="Genomic_DNA"/>
</dbReference>
<evidence type="ECO:0000313" key="4">
    <source>
        <dbReference type="EMBL" id="MBC2005514.1"/>
    </source>
</evidence>
<comment type="similarity">
    <text evidence="1">In the N-terminal section; belongs to the LXG family.</text>
</comment>
<sequence>MKIDVRELRELVNEHITALTKEHETLNDAMTATTTFTTETQEFFKGKTADASRAYLQEAYLPVQQKTLEVNELMTKTLDAYIADAEAQFGANGIVDIPAIEMEYRRNLNQLTDQERQEYQELNNLIQEANEFISFPTINLSLLEELQHDALAEINKIHMKLEDFDTKWNAEFNKVETLQTELDRMLTQVNNNKITPTSYQAGTIKFMNGDQQTLYDKLPPEFKDAITSGFATIEDFQATDDGFIICTVPIGTDAYADWYTYSITDDKGNTVFGLCKMRSDESHGGLGISVSFVQLDKSELSLIFSKQKTGNDFDADTESSIYEALYKSDAELNPTLVNYFYNPTSKASYLIADLYVNKIIETKVVDNKLSYPKMGSTFETDFTPYQVSVLESLGVYQNGEIIIADKNNLSENEYRALLMTFSGNPSIYSFAAEVQTHAWGVATAGNYKNWTQYMEEHEVSNFPVPEPLKGLVSKAVDSVYASGIKSDSGVGESGENPVLNFAMDKAFGEEDSYFTNIQREIHKKEVENAHGW</sequence>
<feature type="domain" description="LXG" evidence="3">
    <location>
        <begin position="1"/>
        <end position="235"/>
    </location>
</feature>
<keyword evidence="2" id="KW-0175">Coiled coil</keyword>
<comment type="caution">
    <text evidence="4">The sequence shown here is derived from an EMBL/GenBank/DDBJ whole genome shotgun (WGS) entry which is preliminary data.</text>
</comment>
<reference evidence="4 5" key="1">
    <citation type="submission" date="2020-03" db="EMBL/GenBank/DDBJ databases">
        <title>Soil Listeria distribution.</title>
        <authorList>
            <person name="Liao J."/>
            <person name="Wiedmann M."/>
        </authorList>
    </citation>
    <scope>NUCLEOTIDE SEQUENCE [LARGE SCALE GENOMIC DNA]</scope>
    <source>
        <strain evidence="4 5">FSL L7-0435</strain>
    </source>
</reference>
<organism evidence="4 5">
    <name type="scientific">Listeria booriae</name>
    <dbReference type="NCBI Taxonomy" id="1552123"/>
    <lineage>
        <taxon>Bacteria</taxon>
        <taxon>Bacillati</taxon>
        <taxon>Bacillota</taxon>
        <taxon>Bacilli</taxon>
        <taxon>Bacillales</taxon>
        <taxon>Listeriaceae</taxon>
        <taxon>Listeria</taxon>
    </lineage>
</organism>
<dbReference type="Pfam" id="PF04740">
    <property type="entry name" value="LXG"/>
    <property type="match status" value="1"/>
</dbReference>